<keyword evidence="1" id="KW-0732">Signal</keyword>
<sequence length="426" mass="49393">MKNKITPLFLLAILLSLYLASCKNTSEKPVKTEINTVFKVEADNKDIIKSSEEESKTLGSFKSRLRPDEQLELKTIYNDTVTFLSYDDNYDYWYFLAKKNKDTVQIMYYDIPINELVKGDTISIKWELKILQEAGDEDITYLKPYLVSFNKISSSISDNNSIKILWRDTVYDEELKTDINTIVLNKEYQKNITQPERAALGYVVTFVGNECEWDGRNPNESRSNLECKLLTYLDLGYQCSDRHLDFLNQWFSKDSVSIEKLKRCTTIPNGATMQSTFDEILLETNTQNQIITITYKVKVINVRESSVIRYITTDIFKYNSEGIILVDSERRANNSFVISCGSGCAMIYTENKIVTNNNFSEVTFKVEMFVNEVLSKEYEETYSYICKPSNNETEIKLKGDDDYNIENQHSEIQKQLKSYIPKICTN</sequence>
<organism evidence="2 3">
    <name type="scientific">Tenacibaculum lutimaris</name>
    <dbReference type="NCBI Taxonomy" id="285258"/>
    <lineage>
        <taxon>Bacteria</taxon>
        <taxon>Pseudomonadati</taxon>
        <taxon>Bacteroidota</taxon>
        <taxon>Flavobacteriia</taxon>
        <taxon>Flavobacteriales</taxon>
        <taxon>Flavobacteriaceae</taxon>
        <taxon>Tenacibaculum</taxon>
    </lineage>
</organism>
<reference evidence="2 3" key="1">
    <citation type="submission" date="2018-09" db="EMBL/GenBank/DDBJ databases">
        <title>Genomic Encyclopedia of Archaeal and Bacterial Type Strains, Phase II (KMG-II): from individual species to whole genera.</title>
        <authorList>
            <person name="Goeker M."/>
        </authorList>
    </citation>
    <scope>NUCLEOTIDE SEQUENCE [LARGE SCALE GENOMIC DNA]</scope>
    <source>
        <strain evidence="2 3">DSM 16505</strain>
    </source>
</reference>
<evidence type="ECO:0000313" key="3">
    <source>
        <dbReference type="Proteomes" id="UP000285780"/>
    </source>
</evidence>
<feature type="chain" id="PRO_5019552232" description="Lipoprotein" evidence="1">
    <location>
        <begin position="21"/>
        <end position="426"/>
    </location>
</feature>
<accession>A0A420DY74</accession>
<comment type="caution">
    <text evidence="2">The sequence shown here is derived from an EMBL/GenBank/DDBJ whole genome shotgun (WGS) entry which is preliminary data.</text>
</comment>
<gene>
    <name evidence="2" type="ORF">C8N26_2731</name>
</gene>
<evidence type="ECO:0008006" key="4">
    <source>
        <dbReference type="Google" id="ProtNLM"/>
    </source>
</evidence>
<dbReference type="Proteomes" id="UP000285780">
    <property type="component" value="Unassembled WGS sequence"/>
</dbReference>
<name>A0A420DY74_9FLAO</name>
<keyword evidence="3" id="KW-1185">Reference proteome</keyword>
<protein>
    <recommendedName>
        <fullName evidence="4">Lipoprotein</fullName>
    </recommendedName>
</protein>
<evidence type="ECO:0000313" key="2">
    <source>
        <dbReference type="EMBL" id="RKF02742.1"/>
    </source>
</evidence>
<dbReference type="EMBL" id="RAQM01000014">
    <property type="protein sequence ID" value="RKF02742.1"/>
    <property type="molecule type" value="Genomic_DNA"/>
</dbReference>
<dbReference type="RefSeq" id="WP_120187697.1">
    <property type="nucleotide sequence ID" value="NZ_RAQM01000014.1"/>
</dbReference>
<feature type="signal peptide" evidence="1">
    <location>
        <begin position="1"/>
        <end position="20"/>
    </location>
</feature>
<dbReference type="AlphaFoldDB" id="A0A420DY74"/>
<proteinExistence type="predicted"/>
<evidence type="ECO:0000256" key="1">
    <source>
        <dbReference type="SAM" id="SignalP"/>
    </source>
</evidence>